<dbReference type="EMBL" id="JAACNO010003146">
    <property type="protein sequence ID" value="KAF4128252.1"/>
    <property type="molecule type" value="Genomic_DNA"/>
</dbReference>
<organism evidence="2 5">
    <name type="scientific">Phytophthora infestans</name>
    <name type="common">Potato late blight agent</name>
    <name type="synonym">Botrytis infestans</name>
    <dbReference type="NCBI Taxonomy" id="4787"/>
    <lineage>
        <taxon>Eukaryota</taxon>
        <taxon>Sar</taxon>
        <taxon>Stramenopiles</taxon>
        <taxon>Oomycota</taxon>
        <taxon>Peronosporomycetes</taxon>
        <taxon>Peronosporales</taxon>
        <taxon>Peronosporaceae</taxon>
        <taxon>Phytophthora</taxon>
    </lineage>
</organism>
<comment type="caution">
    <text evidence="2">The sequence shown here is derived from an EMBL/GenBank/DDBJ whole genome shotgun (WGS) entry which is preliminary data.</text>
</comment>
<dbReference type="Proteomes" id="UP000704712">
    <property type="component" value="Unassembled WGS sequence"/>
</dbReference>
<keyword evidence="5" id="KW-1185">Reference proteome</keyword>
<evidence type="ECO:0000313" key="3">
    <source>
        <dbReference type="EMBL" id="KAF4128252.1"/>
    </source>
</evidence>
<evidence type="ECO:0000313" key="4">
    <source>
        <dbReference type="EMBL" id="KAF4131636.1"/>
    </source>
</evidence>
<accession>A0A833SD55</accession>
<reference evidence="2" key="1">
    <citation type="submission" date="2020-04" db="EMBL/GenBank/DDBJ databases">
        <title>Hybrid Assembly of Korean Phytophthora infestans isolates.</title>
        <authorList>
            <person name="Prokchorchik M."/>
            <person name="Lee Y."/>
            <person name="Seo J."/>
            <person name="Cho J.-H."/>
            <person name="Park Y.-E."/>
            <person name="Jang D.-C."/>
            <person name="Im J.-S."/>
            <person name="Choi J.-G."/>
            <person name="Park H.-J."/>
            <person name="Lee G.-B."/>
            <person name="Lee Y.-G."/>
            <person name="Hong S.-Y."/>
            <person name="Cho K."/>
            <person name="Sohn K.H."/>
        </authorList>
    </citation>
    <scope>NUCLEOTIDE SEQUENCE</scope>
    <source>
        <strain evidence="2">KR_1_A1</strain>
        <strain evidence="3">KR_2_A2</strain>
    </source>
</reference>
<name>A0A833SD55_PHYIN</name>
<dbReference type="AlphaFoldDB" id="A0A833SD55"/>
<evidence type="ECO:0000313" key="2">
    <source>
        <dbReference type="EMBL" id="KAF4046152.1"/>
    </source>
</evidence>
<evidence type="ECO:0000256" key="1">
    <source>
        <dbReference type="SAM" id="MobiDB-lite"/>
    </source>
</evidence>
<dbReference type="Proteomes" id="UP000602510">
    <property type="component" value="Unassembled WGS sequence"/>
</dbReference>
<sequence length="60" mass="7030">MATAKDTVRRSDADRQSLNQQSDETLRWMKAQHERTHPHCYKSVIKSALDAFQAEREKVE</sequence>
<proteinExistence type="predicted"/>
<dbReference type="EMBL" id="JAACNO010002706">
    <property type="protein sequence ID" value="KAF4131636.1"/>
    <property type="molecule type" value="Genomic_DNA"/>
</dbReference>
<dbReference type="EMBL" id="WSZM01000028">
    <property type="protein sequence ID" value="KAF4046152.1"/>
    <property type="molecule type" value="Genomic_DNA"/>
</dbReference>
<feature type="compositionally biased region" description="Basic and acidic residues" evidence="1">
    <location>
        <begin position="1"/>
        <end position="15"/>
    </location>
</feature>
<feature type="region of interest" description="Disordered" evidence="1">
    <location>
        <begin position="1"/>
        <end position="23"/>
    </location>
</feature>
<evidence type="ECO:0000313" key="5">
    <source>
        <dbReference type="Proteomes" id="UP000602510"/>
    </source>
</evidence>
<gene>
    <name evidence="2" type="ORF">GN244_ATG01378</name>
    <name evidence="4" type="ORF">GN958_ATG19194</name>
    <name evidence="3" type="ORF">GN958_ATG22553</name>
</gene>
<protein>
    <submittedName>
        <fullName evidence="2">Uncharacterized protein</fullName>
    </submittedName>
</protein>